<proteinExistence type="predicted"/>
<dbReference type="EMBL" id="ONZI01000001">
    <property type="protein sequence ID" value="SPJ32698.1"/>
    <property type="molecule type" value="Genomic_DNA"/>
</dbReference>
<accession>A0A2R8CIF3</accession>
<dbReference type="OrthoDB" id="1050541at2"/>
<organism evidence="3 4">
    <name type="scientific">Kushneria phyllosphaerae</name>
    <dbReference type="NCBI Taxonomy" id="2100822"/>
    <lineage>
        <taxon>Bacteria</taxon>
        <taxon>Pseudomonadati</taxon>
        <taxon>Pseudomonadota</taxon>
        <taxon>Gammaproteobacteria</taxon>
        <taxon>Oceanospirillales</taxon>
        <taxon>Halomonadaceae</taxon>
        <taxon>Kushneria</taxon>
    </lineage>
</organism>
<dbReference type="RefSeq" id="WP_108841525.1">
    <property type="nucleotide sequence ID" value="NZ_ONZI01000001.1"/>
</dbReference>
<protein>
    <submittedName>
        <fullName evidence="3">Chromosome partition protein Smc</fullName>
    </submittedName>
</protein>
<dbReference type="NCBIfam" id="TIGR02675">
    <property type="entry name" value="tape_meas_nterm"/>
    <property type="match status" value="1"/>
</dbReference>
<dbReference type="Pfam" id="PF20155">
    <property type="entry name" value="TMP_3"/>
    <property type="match status" value="1"/>
</dbReference>
<keyword evidence="4" id="KW-1185">Reference proteome</keyword>
<evidence type="ECO:0000313" key="4">
    <source>
        <dbReference type="Proteomes" id="UP000244934"/>
    </source>
</evidence>
<feature type="compositionally biased region" description="Polar residues" evidence="1">
    <location>
        <begin position="650"/>
        <end position="666"/>
    </location>
</feature>
<evidence type="ECO:0000313" key="3">
    <source>
        <dbReference type="EMBL" id="SPJ32698.1"/>
    </source>
</evidence>
<evidence type="ECO:0000256" key="1">
    <source>
        <dbReference type="SAM" id="MobiDB-lite"/>
    </source>
</evidence>
<dbReference type="InterPro" id="IPR013491">
    <property type="entry name" value="Tape_meas_N"/>
</dbReference>
<reference evidence="4" key="1">
    <citation type="submission" date="2018-03" db="EMBL/GenBank/DDBJ databases">
        <authorList>
            <person name="Navarro De La Torre S."/>
        </authorList>
    </citation>
    <scope>NUCLEOTIDE SEQUENCE [LARGE SCALE GENOMIC DNA]</scope>
    <source>
        <strain evidence="4">EAod3</strain>
    </source>
</reference>
<name>A0A2R8CIF3_9GAMM</name>
<feature type="domain" description="Tape measure protein N-terminal" evidence="2">
    <location>
        <begin position="259"/>
        <end position="428"/>
    </location>
</feature>
<sequence length="720" mass="78781">MAGKGITELFADFSFRVDLKGLRKFENVLGDVEKRLNGVSRSISQSESKLARQIKTQRKSNDQQKKTVTGLTAIEKRLDKNSGALQQVRKDYQRVNDARHSGDMSVERSKRLLGELAQKYRQLQYERTHSGANKAVRDFEQLSKRFDRNSARLNELRGAYYRVNSARREGHLGMERSSRLLNKLQSDYRSLQGRINGAAVAQDRFTGSSLTRTPKAASGSAGGMAMLGRFSVGGLAGIGAALGVGMAKDRVQRSSKGYQNWQSSGNALTAVTGSRETGERDRQFVVGESVRIGTDLSSALENYTKLAASTQNADYTKQLFTAIQERGTVLGVDSATMSNAVRALGQMASKGQVMSEELKGQLAEAIPGAVGDAARALGYVNKDGTANVQKLQDELQKGNVQATRLLPRLAALWSQQSREGGALQQATQSTRAKENRLTTQRTLSNIVLNESGLDKGYSRILTELRETTAEAGPALKALGDAFGSIADGAIIPAIDRMGKLANTIGTFYLANKEAIKSVLGTINQLYTPVQDMMEVWDSWLTATKNIFALWKSNASLGDKIFGTLTNAIHPVVTSVQQLYDNLSALIEKVTGFNPATKIKSIYQDTKSWLGFDANDTNVQLTAQKYMGIDAGVQLPALDTLDRMGRESITNSYMNQQDDNRTSNTDNSTHHYDHSVRHTIDGVTFNISGEGMNAKEVGWEIENRLQGVFASASLNEPETER</sequence>
<feature type="region of interest" description="Disordered" evidence="1">
    <location>
        <begin position="47"/>
        <end position="68"/>
    </location>
</feature>
<dbReference type="AlphaFoldDB" id="A0A2R8CIF3"/>
<dbReference type="Proteomes" id="UP000244934">
    <property type="component" value="Unassembled WGS sequence"/>
</dbReference>
<feature type="region of interest" description="Disordered" evidence="1">
    <location>
        <begin position="650"/>
        <end position="674"/>
    </location>
</feature>
<evidence type="ECO:0000259" key="2">
    <source>
        <dbReference type="Pfam" id="PF20155"/>
    </source>
</evidence>
<gene>
    <name evidence="3" type="primary">smc_1</name>
    <name evidence="3" type="ORF">KSP9073_00699</name>
</gene>